<keyword evidence="7" id="KW-0460">Magnesium</keyword>
<keyword evidence="8" id="KW-0472">Membrane</keyword>
<evidence type="ECO:0000256" key="6">
    <source>
        <dbReference type="ARBA" id="ARBA00022801"/>
    </source>
</evidence>
<dbReference type="PANTHER" id="PTHR20854:SF4">
    <property type="entry name" value="INOSITOL-1-MONOPHOSPHATASE-RELATED"/>
    <property type="match status" value="1"/>
</dbReference>
<keyword evidence="11" id="KW-1185">Reference proteome</keyword>
<dbReference type="NCBIfam" id="TIGR01331">
    <property type="entry name" value="bisphos_cysQ"/>
    <property type="match status" value="1"/>
</dbReference>
<evidence type="ECO:0000256" key="4">
    <source>
        <dbReference type="ARBA" id="ARBA00022519"/>
    </source>
</evidence>
<evidence type="ECO:0000256" key="8">
    <source>
        <dbReference type="ARBA" id="ARBA00023136"/>
    </source>
</evidence>
<dbReference type="Gene3D" id="3.30.540.10">
    <property type="entry name" value="Fructose-1,6-Bisphosphatase, subunit A, domain 1"/>
    <property type="match status" value="1"/>
</dbReference>
<dbReference type="InterPro" id="IPR020583">
    <property type="entry name" value="Inositol_monoP_metal-BS"/>
</dbReference>
<dbReference type="Proteomes" id="UP000614200">
    <property type="component" value="Unassembled WGS sequence"/>
</dbReference>
<dbReference type="InterPro" id="IPR006240">
    <property type="entry name" value="CysQ"/>
</dbReference>
<name>A0ABR9ZXZ7_9FIRM</name>
<evidence type="ECO:0000256" key="2">
    <source>
        <dbReference type="ARBA" id="ARBA00005289"/>
    </source>
</evidence>
<dbReference type="RefSeq" id="WP_194703572.1">
    <property type="nucleotide sequence ID" value="NZ_JADKNH010000015.1"/>
</dbReference>
<comment type="caution">
    <text evidence="10">The sequence shown here is derived from an EMBL/GenBank/DDBJ whole genome shotgun (WGS) entry which is preliminary data.</text>
</comment>
<dbReference type="PROSITE" id="PS00629">
    <property type="entry name" value="IMP_1"/>
    <property type="match status" value="1"/>
</dbReference>
<dbReference type="SUPFAM" id="SSF56655">
    <property type="entry name" value="Carbohydrate phosphatase"/>
    <property type="match status" value="1"/>
</dbReference>
<dbReference type="EMBL" id="JADKNH010000015">
    <property type="protein sequence ID" value="MBF4695332.1"/>
    <property type="molecule type" value="Genomic_DNA"/>
</dbReference>
<keyword evidence="4" id="KW-0997">Cell inner membrane</keyword>
<evidence type="ECO:0000313" key="10">
    <source>
        <dbReference type="EMBL" id="MBF4695332.1"/>
    </source>
</evidence>
<proteinExistence type="inferred from homology"/>
<evidence type="ECO:0000313" key="11">
    <source>
        <dbReference type="Proteomes" id="UP000614200"/>
    </source>
</evidence>
<dbReference type="Pfam" id="PF00459">
    <property type="entry name" value="Inositol_P"/>
    <property type="match status" value="1"/>
</dbReference>
<dbReference type="EC" id="3.1.3.7" evidence="9"/>
<reference evidence="10 11" key="1">
    <citation type="submission" date="2020-11" db="EMBL/GenBank/DDBJ databases">
        <title>Fusibacter basophilias sp. nov.</title>
        <authorList>
            <person name="Qiu D."/>
        </authorList>
    </citation>
    <scope>NUCLEOTIDE SEQUENCE [LARGE SCALE GENOMIC DNA]</scope>
    <source>
        <strain evidence="10 11">Q10-2</strain>
    </source>
</reference>
<evidence type="ECO:0000256" key="3">
    <source>
        <dbReference type="ARBA" id="ARBA00022475"/>
    </source>
</evidence>
<sequence length="268" mass="30445">MDYKLELKAAIEAAKCAGEKILEIYRKDFKVCYKADESPVTDADIVANTIIESVLRERFPDDGFLTEESVDDDSRFTQKRFWIIDPLDGTKEFVKKNGEFAVNIGLVQAGQVLLGVVYAPFTKTLFYAVQDCGAYQVKDHVEKRIHVSDRIDSFRLLISRSHPSKKTEGLLKVYDEQIQSITKMGSSLKGCLIANGEYDVYYNFGRSMKWDTCAVECIVKEAGGIFMKLDDHAIDYMEESKVNHGFYIINRSENKIDVEKIKAAVSQK</sequence>
<organism evidence="10 11">
    <name type="scientific">Fusibacter ferrireducens</name>
    <dbReference type="NCBI Taxonomy" id="2785058"/>
    <lineage>
        <taxon>Bacteria</taxon>
        <taxon>Bacillati</taxon>
        <taxon>Bacillota</taxon>
        <taxon>Clostridia</taxon>
        <taxon>Eubacteriales</taxon>
        <taxon>Eubacteriales Family XII. Incertae Sedis</taxon>
        <taxon>Fusibacter</taxon>
    </lineage>
</organism>
<dbReference type="GO" id="GO:0008441">
    <property type="term" value="F:3'(2'),5'-bisphosphate nucleotidase activity"/>
    <property type="evidence" value="ECO:0007669"/>
    <property type="project" value="UniProtKB-EC"/>
</dbReference>
<keyword evidence="3" id="KW-1003">Cell membrane</keyword>
<dbReference type="PANTHER" id="PTHR20854">
    <property type="entry name" value="INOSITOL MONOPHOSPHATASE"/>
    <property type="match status" value="1"/>
</dbReference>
<keyword evidence="6 10" id="KW-0378">Hydrolase</keyword>
<accession>A0ABR9ZXZ7</accession>
<comment type="catalytic activity">
    <reaction evidence="1">
        <text>a myo-inositol phosphate + H2O = myo-inositol + phosphate</text>
        <dbReference type="Rhea" id="RHEA:24056"/>
        <dbReference type="ChEBI" id="CHEBI:15377"/>
        <dbReference type="ChEBI" id="CHEBI:17268"/>
        <dbReference type="ChEBI" id="CHEBI:43474"/>
        <dbReference type="ChEBI" id="CHEBI:84139"/>
        <dbReference type="EC" id="3.1.3.25"/>
    </reaction>
</comment>
<comment type="similarity">
    <text evidence="2">Belongs to the inositol monophosphatase superfamily. CysQ family.</text>
</comment>
<gene>
    <name evidence="10" type="primary">cysQ</name>
    <name evidence="10" type="ORF">ISU02_19740</name>
</gene>
<dbReference type="InterPro" id="IPR020550">
    <property type="entry name" value="Inositol_monophosphatase_CS"/>
</dbReference>
<dbReference type="Gene3D" id="3.40.190.80">
    <property type="match status" value="1"/>
</dbReference>
<evidence type="ECO:0000256" key="5">
    <source>
        <dbReference type="ARBA" id="ARBA00022723"/>
    </source>
</evidence>
<evidence type="ECO:0000256" key="7">
    <source>
        <dbReference type="ARBA" id="ARBA00022842"/>
    </source>
</evidence>
<dbReference type="PRINTS" id="PR00377">
    <property type="entry name" value="IMPHPHTASES"/>
</dbReference>
<dbReference type="CDD" id="cd01638">
    <property type="entry name" value="CysQ"/>
    <property type="match status" value="1"/>
</dbReference>
<dbReference type="InterPro" id="IPR000760">
    <property type="entry name" value="Inositol_monophosphatase-like"/>
</dbReference>
<dbReference type="PROSITE" id="PS00630">
    <property type="entry name" value="IMP_2"/>
    <property type="match status" value="1"/>
</dbReference>
<protein>
    <recommendedName>
        <fullName evidence="9">3'(2'),5'-bisphosphate nucleotidase CysQ</fullName>
        <ecNumber evidence="9">3.1.3.7</ecNumber>
    </recommendedName>
</protein>
<evidence type="ECO:0000256" key="1">
    <source>
        <dbReference type="ARBA" id="ARBA00001033"/>
    </source>
</evidence>
<evidence type="ECO:0000256" key="9">
    <source>
        <dbReference type="NCBIfam" id="TIGR01331"/>
    </source>
</evidence>
<keyword evidence="5" id="KW-0479">Metal-binding</keyword>